<dbReference type="EMBL" id="MN739225">
    <property type="protein sequence ID" value="QHS94506.1"/>
    <property type="molecule type" value="Genomic_DNA"/>
</dbReference>
<name>A0A6C0BQN6_9ZZZZ</name>
<organism evidence="1">
    <name type="scientific">viral metagenome</name>
    <dbReference type="NCBI Taxonomy" id="1070528"/>
    <lineage>
        <taxon>unclassified sequences</taxon>
        <taxon>metagenomes</taxon>
        <taxon>organismal metagenomes</taxon>
    </lineage>
</organism>
<reference evidence="1" key="1">
    <citation type="journal article" date="2020" name="Nature">
        <title>Giant virus diversity and host interactions through global metagenomics.</title>
        <authorList>
            <person name="Schulz F."/>
            <person name="Roux S."/>
            <person name="Paez-Espino D."/>
            <person name="Jungbluth S."/>
            <person name="Walsh D.A."/>
            <person name="Denef V.J."/>
            <person name="McMahon K.D."/>
            <person name="Konstantinidis K.T."/>
            <person name="Eloe-Fadrosh E.A."/>
            <person name="Kyrpides N.C."/>
            <person name="Woyke T."/>
        </authorList>
    </citation>
    <scope>NUCLEOTIDE SEQUENCE</scope>
    <source>
        <strain evidence="1">GVMAG-M-3300018416-45</strain>
    </source>
</reference>
<dbReference type="AlphaFoldDB" id="A0A6C0BQN6"/>
<protein>
    <recommendedName>
        <fullName evidence="2">DNA polymerase III delta N-terminal domain-containing protein</fullName>
    </recommendedName>
</protein>
<proteinExistence type="predicted"/>
<accession>A0A6C0BQN6</accession>
<dbReference type="SUPFAM" id="SSF52540">
    <property type="entry name" value="P-loop containing nucleoside triphosphate hydrolases"/>
    <property type="match status" value="1"/>
</dbReference>
<evidence type="ECO:0000313" key="1">
    <source>
        <dbReference type="EMBL" id="QHS94506.1"/>
    </source>
</evidence>
<dbReference type="InterPro" id="IPR027417">
    <property type="entry name" value="P-loop_NTPase"/>
</dbReference>
<evidence type="ECO:0008006" key="2">
    <source>
        <dbReference type="Google" id="ProtNLM"/>
    </source>
</evidence>
<sequence length="271" mass="32002">MTSVKRLVKINQCIRDDNKRYNFIIYGPHQEDSYNIFMKYLSGYTSDEYTTKKMHFTMLSGYDISIKKGINHFELNMEFIPNIKIWNELYDHIRDIMIATNMKQSVILCNNFHCSVTDVIDTMYSLFDDTSHPDIHFVLLSRDITFISESIRDRFITIRSKKECIKKIHSSYDNMSDSITSFILNIDEITYHSIRNIVYDIFIHNLNPIDCILDVIGKLIYNKTFPITPDVLTNINYHINGMHKNYRSIYHLEAMMVYLVSNVHGLFNVDI</sequence>